<proteinExistence type="predicted"/>
<gene>
    <name evidence="1" type="ORF">ENO77_00905</name>
</gene>
<organism evidence="1">
    <name type="scientific">Ignisphaera aggregans</name>
    <dbReference type="NCBI Taxonomy" id="334771"/>
    <lineage>
        <taxon>Archaea</taxon>
        <taxon>Thermoproteota</taxon>
        <taxon>Thermoprotei</taxon>
        <taxon>Desulfurococcales</taxon>
        <taxon>Desulfurococcaceae</taxon>
        <taxon>Ignisphaera</taxon>
    </lineage>
</organism>
<dbReference type="AlphaFoldDB" id="A0A7C2V8T7"/>
<protein>
    <submittedName>
        <fullName evidence="1">Uncharacterized protein</fullName>
    </submittedName>
</protein>
<comment type="caution">
    <text evidence="1">The sequence shown here is derived from an EMBL/GenBank/DDBJ whole genome shotgun (WGS) entry which is preliminary data.</text>
</comment>
<name>A0A7C2V8T7_9CREN</name>
<accession>A0A7C2V8T7</accession>
<dbReference type="EMBL" id="DSGT01000002">
    <property type="protein sequence ID" value="HEW52730.1"/>
    <property type="molecule type" value="Genomic_DNA"/>
</dbReference>
<reference evidence="1" key="1">
    <citation type="journal article" date="2020" name="mSystems">
        <title>Genome- and Community-Level Interaction Insights into Carbon Utilization and Element Cycling Functions of Hydrothermarchaeota in Hydrothermal Sediment.</title>
        <authorList>
            <person name="Zhou Z."/>
            <person name="Liu Y."/>
            <person name="Xu W."/>
            <person name="Pan J."/>
            <person name="Luo Z.H."/>
            <person name="Li M."/>
        </authorList>
    </citation>
    <scope>NUCLEOTIDE SEQUENCE [LARGE SCALE GENOMIC DNA]</scope>
    <source>
        <strain evidence="1">SpSt-16</strain>
    </source>
</reference>
<evidence type="ECO:0000313" key="1">
    <source>
        <dbReference type="EMBL" id="HEW52730.1"/>
    </source>
</evidence>
<sequence length="276" mass="31482">MSSYEKYVEELLKLQRCYRVQNILATDIASKIDMLSRPRVALTLSIALWCVRKLKQSILSYSDVVYLQRRTARFLAKGEKKDVEIIKKLFELIPMRYGMNVTLAARRCNVSETHLVEVVRALNLIRDIIDMVTIGPDIKEPIRHSYTLCLNDVDLLPPTASNPEEYLRIIIDSLSENLDRIADPILQQVARDICEEARKQDNIKENDIAAIALITKLISDAIKPNVICAEPSINIEALSQRLLNDLALVGVAPYDSPFYNIYQEVSMRRVVHGTQK</sequence>